<feature type="transmembrane region" description="Helical" evidence="18">
    <location>
        <begin position="344"/>
        <end position="368"/>
    </location>
</feature>
<feature type="domain" description="Cytochrome oxidase subunit I profile" evidence="20">
    <location>
        <begin position="114"/>
        <end position="620"/>
    </location>
</feature>
<evidence type="ECO:0000256" key="2">
    <source>
        <dbReference type="ARBA" id="ARBA00004673"/>
    </source>
</evidence>
<keyword evidence="12 18" id="KW-0408">Iron</keyword>
<accession>A0A1H6FSD4</accession>
<name>A0A1H6FSD4_THEAL</name>
<evidence type="ECO:0000256" key="16">
    <source>
        <dbReference type="ARBA" id="ARBA00047816"/>
    </source>
</evidence>
<evidence type="ECO:0000256" key="1">
    <source>
        <dbReference type="ARBA" id="ARBA00004141"/>
    </source>
</evidence>
<evidence type="ECO:0000313" key="21">
    <source>
        <dbReference type="EMBL" id="SEH13796.1"/>
    </source>
</evidence>
<feature type="transmembrane region" description="Helical" evidence="18">
    <location>
        <begin position="446"/>
        <end position="469"/>
    </location>
</feature>
<evidence type="ECO:0000256" key="15">
    <source>
        <dbReference type="ARBA" id="ARBA00025218"/>
    </source>
</evidence>
<dbReference type="Pfam" id="PF00115">
    <property type="entry name" value="COX1"/>
    <property type="match status" value="1"/>
</dbReference>
<dbReference type="EMBL" id="FNWJ01000002">
    <property type="protein sequence ID" value="SEH13796.1"/>
    <property type="molecule type" value="Genomic_DNA"/>
</dbReference>
<keyword evidence="14 18" id="KW-0472">Membrane</keyword>
<comment type="catalytic activity">
    <reaction evidence="16 18">
        <text>4 Fe(II)-[cytochrome c] + O2 + 8 H(+)(in) = 4 Fe(III)-[cytochrome c] + 2 H2O + 4 H(+)(out)</text>
        <dbReference type="Rhea" id="RHEA:11436"/>
        <dbReference type="Rhea" id="RHEA-COMP:10350"/>
        <dbReference type="Rhea" id="RHEA-COMP:14399"/>
        <dbReference type="ChEBI" id="CHEBI:15377"/>
        <dbReference type="ChEBI" id="CHEBI:15378"/>
        <dbReference type="ChEBI" id="CHEBI:15379"/>
        <dbReference type="ChEBI" id="CHEBI:29033"/>
        <dbReference type="ChEBI" id="CHEBI:29034"/>
        <dbReference type="EC" id="7.1.1.9"/>
    </reaction>
</comment>
<dbReference type="AlphaFoldDB" id="A0A1H6FSD4"/>
<keyword evidence="9" id="KW-1278">Translocase</keyword>
<feature type="transmembrane region" description="Helical" evidence="18">
    <location>
        <begin position="380"/>
        <end position="401"/>
    </location>
</feature>
<evidence type="ECO:0000256" key="17">
    <source>
        <dbReference type="RuleBase" id="RU000370"/>
    </source>
</evidence>
<dbReference type="GO" id="GO:0022904">
    <property type="term" value="P:respiratory electron transport chain"/>
    <property type="evidence" value="ECO:0007669"/>
    <property type="project" value="TreeGrafter"/>
</dbReference>
<feature type="transmembrane region" description="Helical" evidence="18">
    <location>
        <begin position="292"/>
        <end position="320"/>
    </location>
</feature>
<evidence type="ECO:0000259" key="20">
    <source>
        <dbReference type="PROSITE" id="PS50855"/>
    </source>
</evidence>
<feature type="transmembrane region" description="Helical" evidence="18">
    <location>
        <begin position="481"/>
        <end position="505"/>
    </location>
</feature>
<protein>
    <recommendedName>
        <fullName evidence="18">Cytochrome c oxidase subunit 1</fullName>
        <ecNumber evidence="18">7.1.1.9</ecNumber>
    </recommendedName>
</protein>
<feature type="transmembrane region" description="Helical" evidence="18">
    <location>
        <begin position="129"/>
        <end position="149"/>
    </location>
</feature>
<feature type="transmembrane region" description="Helical" evidence="18">
    <location>
        <begin position="34"/>
        <end position="57"/>
    </location>
</feature>
<dbReference type="InterPro" id="IPR000883">
    <property type="entry name" value="Cyt_C_Oxase_1"/>
</dbReference>
<reference evidence="22" key="1">
    <citation type="submission" date="2016-10" db="EMBL/GenBank/DDBJ databases">
        <authorList>
            <person name="Varghese N."/>
            <person name="Submissions S."/>
        </authorList>
    </citation>
    <scope>NUCLEOTIDE SEQUENCE [LARGE SCALE GENOMIC DNA]</scope>
    <source>
        <strain evidence="22">ATCC 35263</strain>
    </source>
</reference>
<feature type="transmembrane region" description="Helical" evidence="18">
    <location>
        <begin position="214"/>
        <end position="234"/>
    </location>
</feature>
<comment type="similarity">
    <text evidence="3 17">Belongs to the heme-copper respiratory oxidase family.</text>
</comment>
<sequence length="655" mass="72519">MAVAVEHERSHGEAGTAPQGRQQRGWRRLMRPGWWRALVAMPLGFALAVALVVAVRAAYGWQPLFKGEAITTVALITVPLAFLLGMGCFDYWLRWAFGAPTEPEDHSGHGADSWRDYFRVNTDHKVIGIQYICTTFFFFVLGGLMAMLMRAELLAPGEQFVDANTFNGLFSVHASLMIFLFIIPVFAGIANYVVPLMIGAPDMAFPRLNALSYWFLPIAGVMMLLSFFAPGGPFATGWTAYAPLSVDMPLGQQFFTLAVQFAGASSIATALNFLVTIITMRAPDMTFWRMPLLVWANFATSLLVVIATPFIAASQFFVLFDRALGTHFFTPQLGGDVLMYQHVFWFYSHPAVYIMMLPGFGIVSEVISAHARKPVFGYKMMAYALIAIVVLGFAVWAHHMFVSGMQAWIRIPMMLTTMLIAVPTGVKIFNWLGTLWRGVIHLRTPLLFSLGFITMFTLGGISGVTLAIVPFDIHVSDTYYVVAHIHYVLFGGSVFTIFAGIYHWFPKMTGRMYDETLGKVHFWLSFIFFNLTFGPMHLLGIEGMPRRVADYASEFAALNAVVSVSGFIFGLSFLVFLYNMIVSWRFGPPAPANPWQAHTIEWLVPSPPPKFNFAEVPTVVAGPYPFGTPGAVHAYFPSRRPAAVAAGGGATPRDS</sequence>
<dbReference type="PROSITE" id="PS00077">
    <property type="entry name" value="COX1_CUB"/>
    <property type="match status" value="1"/>
</dbReference>
<evidence type="ECO:0000256" key="9">
    <source>
        <dbReference type="ARBA" id="ARBA00022967"/>
    </source>
</evidence>
<dbReference type="GO" id="GO:0005886">
    <property type="term" value="C:plasma membrane"/>
    <property type="evidence" value="ECO:0007669"/>
    <property type="project" value="UniProtKB-SubCell"/>
</dbReference>
<dbReference type="GO" id="GO:0020037">
    <property type="term" value="F:heme binding"/>
    <property type="evidence" value="ECO:0007669"/>
    <property type="project" value="InterPro"/>
</dbReference>
<dbReference type="SUPFAM" id="SSF81442">
    <property type="entry name" value="Cytochrome c oxidase subunit I-like"/>
    <property type="match status" value="1"/>
</dbReference>
<dbReference type="PRINTS" id="PR01165">
    <property type="entry name" value="CYCOXIDASEI"/>
</dbReference>
<feature type="transmembrane region" description="Helical" evidence="18">
    <location>
        <begin position="254"/>
        <end position="280"/>
    </location>
</feature>
<feature type="transmembrane region" description="Helical" evidence="18">
    <location>
        <begin position="517"/>
        <end position="536"/>
    </location>
</feature>
<evidence type="ECO:0000256" key="12">
    <source>
        <dbReference type="ARBA" id="ARBA00023004"/>
    </source>
</evidence>
<comment type="pathway">
    <text evidence="2 18">Energy metabolism; oxidative phosphorylation.</text>
</comment>
<dbReference type="EC" id="7.1.1.9" evidence="18"/>
<evidence type="ECO:0000256" key="11">
    <source>
        <dbReference type="ARBA" id="ARBA00022989"/>
    </source>
</evidence>
<feature type="region of interest" description="Disordered" evidence="19">
    <location>
        <begin position="1"/>
        <end position="24"/>
    </location>
</feature>
<dbReference type="InterPro" id="IPR014241">
    <property type="entry name" value="Cyt_c_oxidase_su1_bac"/>
</dbReference>
<organism evidence="21 22">
    <name type="scientific">Thermoleophilum album</name>
    <dbReference type="NCBI Taxonomy" id="29539"/>
    <lineage>
        <taxon>Bacteria</taxon>
        <taxon>Bacillati</taxon>
        <taxon>Actinomycetota</taxon>
        <taxon>Thermoleophilia</taxon>
        <taxon>Thermoleophilales</taxon>
        <taxon>Thermoleophilaceae</taxon>
        <taxon>Thermoleophilum</taxon>
    </lineage>
</organism>
<dbReference type="GO" id="GO:0004129">
    <property type="term" value="F:cytochrome-c oxidase activity"/>
    <property type="evidence" value="ECO:0007669"/>
    <property type="project" value="UniProtKB-EC"/>
</dbReference>
<evidence type="ECO:0000256" key="14">
    <source>
        <dbReference type="ARBA" id="ARBA00023136"/>
    </source>
</evidence>
<keyword evidence="8 18" id="KW-0479">Metal-binding</keyword>
<dbReference type="PANTHER" id="PTHR10422:SF18">
    <property type="entry name" value="CYTOCHROME C OXIDASE SUBUNIT 1"/>
    <property type="match status" value="1"/>
</dbReference>
<dbReference type="InterPro" id="IPR023616">
    <property type="entry name" value="Cyt_c_oxase-like_su1_dom"/>
</dbReference>
<feature type="transmembrane region" description="Helical" evidence="18">
    <location>
        <begin position="407"/>
        <end position="426"/>
    </location>
</feature>
<keyword evidence="4 17" id="KW-0813">Transport</keyword>
<evidence type="ECO:0000256" key="19">
    <source>
        <dbReference type="SAM" id="MobiDB-lite"/>
    </source>
</evidence>
<evidence type="ECO:0000256" key="4">
    <source>
        <dbReference type="ARBA" id="ARBA00022448"/>
    </source>
</evidence>
<keyword evidence="7 17" id="KW-0812">Transmembrane</keyword>
<keyword evidence="11 18" id="KW-1133">Transmembrane helix</keyword>
<dbReference type="GO" id="GO:0015990">
    <property type="term" value="P:electron transport coupled proton transport"/>
    <property type="evidence" value="ECO:0007669"/>
    <property type="project" value="InterPro"/>
</dbReference>
<evidence type="ECO:0000256" key="3">
    <source>
        <dbReference type="ARBA" id="ARBA00009578"/>
    </source>
</evidence>
<evidence type="ECO:0000313" key="22">
    <source>
        <dbReference type="Proteomes" id="UP000222056"/>
    </source>
</evidence>
<evidence type="ECO:0000256" key="10">
    <source>
        <dbReference type="ARBA" id="ARBA00022982"/>
    </source>
</evidence>
<dbReference type="InterPro" id="IPR023615">
    <property type="entry name" value="Cyt_c_Oxase_su1_BS"/>
</dbReference>
<feature type="compositionally biased region" description="Basic and acidic residues" evidence="19">
    <location>
        <begin position="1"/>
        <end position="12"/>
    </location>
</feature>
<dbReference type="UniPathway" id="UPA00705"/>
<keyword evidence="22" id="KW-1185">Reference proteome</keyword>
<dbReference type="PANTHER" id="PTHR10422">
    <property type="entry name" value="CYTOCHROME C OXIDASE SUBUNIT 1"/>
    <property type="match status" value="1"/>
</dbReference>
<feature type="transmembrane region" description="Helical" evidence="18">
    <location>
        <begin position="556"/>
        <end position="578"/>
    </location>
</feature>
<dbReference type="Gene3D" id="1.20.210.10">
    <property type="entry name" value="Cytochrome c oxidase-like, subunit I domain"/>
    <property type="match status" value="1"/>
</dbReference>
<evidence type="ECO:0000256" key="8">
    <source>
        <dbReference type="ARBA" id="ARBA00022723"/>
    </source>
</evidence>
<keyword evidence="5 17" id="KW-0349">Heme</keyword>
<keyword evidence="10 17" id="KW-0249">Electron transport</keyword>
<dbReference type="InterPro" id="IPR036927">
    <property type="entry name" value="Cyt_c_oxase-like_su1_sf"/>
</dbReference>
<gene>
    <name evidence="21" type="ORF">SAMN02745716_1325</name>
</gene>
<feature type="transmembrane region" description="Helical" evidence="18">
    <location>
        <begin position="69"/>
        <end position="93"/>
    </location>
</feature>
<dbReference type="PROSITE" id="PS50855">
    <property type="entry name" value="COX1"/>
    <property type="match status" value="1"/>
</dbReference>
<dbReference type="STRING" id="29539.SAMN02745716_1325"/>
<evidence type="ECO:0000256" key="13">
    <source>
        <dbReference type="ARBA" id="ARBA00023008"/>
    </source>
</evidence>
<keyword evidence="13 18" id="KW-0186">Copper</keyword>
<keyword evidence="18" id="KW-1003">Cell membrane</keyword>
<keyword evidence="6 17" id="KW-0679">Respiratory chain</keyword>
<dbReference type="GO" id="GO:0046872">
    <property type="term" value="F:metal ion binding"/>
    <property type="evidence" value="ECO:0007669"/>
    <property type="project" value="UniProtKB-KW"/>
</dbReference>
<evidence type="ECO:0000256" key="18">
    <source>
        <dbReference type="RuleBase" id="RU363061"/>
    </source>
</evidence>
<dbReference type="GO" id="GO:0006119">
    <property type="term" value="P:oxidative phosphorylation"/>
    <property type="evidence" value="ECO:0007669"/>
    <property type="project" value="UniProtKB-UniPathway"/>
</dbReference>
<evidence type="ECO:0000256" key="6">
    <source>
        <dbReference type="ARBA" id="ARBA00022660"/>
    </source>
</evidence>
<evidence type="ECO:0000256" key="5">
    <source>
        <dbReference type="ARBA" id="ARBA00022617"/>
    </source>
</evidence>
<comment type="subcellular location">
    <subcellularLocation>
        <location evidence="18">Cell membrane</location>
        <topology evidence="18">Multi-pass membrane protein</topology>
    </subcellularLocation>
    <subcellularLocation>
        <location evidence="1">Membrane</location>
        <topology evidence="1">Multi-pass membrane protein</topology>
    </subcellularLocation>
</comment>
<feature type="transmembrane region" description="Helical" evidence="18">
    <location>
        <begin position="169"/>
        <end position="194"/>
    </location>
</feature>
<dbReference type="Proteomes" id="UP000222056">
    <property type="component" value="Unassembled WGS sequence"/>
</dbReference>
<proteinExistence type="inferred from homology"/>
<comment type="function">
    <text evidence="15 18">Cytochrome c oxidase is the component of the respiratory chain that catalyzes the reduction of oxygen to water. Subunits 1-3 form the functional core of the enzyme complex. CO I is the catalytic subunit of the enzyme. Electrons originating in cytochrome c are transferred via the copper A center of subunit 2 and heme A of subunit 1 to the bimetallic center formed by heme A3 and copper B.</text>
</comment>
<evidence type="ECO:0000256" key="7">
    <source>
        <dbReference type="ARBA" id="ARBA00022692"/>
    </source>
</evidence>
<dbReference type="NCBIfam" id="TIGR02891">
    <property type="entry name" value="CtaD_CoxA"/>
    <property type="match status" value="1"/>
</dbReference>